<dbReference type="EMBL" id="JAODUO010000751">
    <property type="protein sequence ID" value="KAK2175088.1"/>
    <property type="molecule type" value="Genomic_DNA"/>
</dbReference>
<organism evidence="1 2">
    <name type="scientific">Ridgeia piscesae</name>
    <name type="common">Tubeworm</name>
    <dbReference type="NCBI Taxonomy" id="27915"/>
    <lineage>
        <taxon>Eukaryota</taxon>
        <taxon>Metazoa</taxon>
        <taxon>Spiralia</taxon>
        <taxon>Lophotrochozoa</taxon>
        <taxon>Annelida</taxon>
        <taxon>Polychaeta</taxon>
        <taxon>Sedentaria</taxon>
        <taxon>Canalipalpata</taxon>
        <taxon>Sabellida</taxon>
        <taxon>Siboglinidae</taxon>
        <taxon>Ridgeia</taxon>
    </lineage>
</organism>
<name>A0AAD9NNN2_RIDPI</name>
<gene>
    <name evidence="1" type="ORF">NP493_753g00004</name>
</gene>
<dbReference type="AlphaFoldDB" id="A0AAD9NNN2"/>
<sequence>MLITVVTVEVSYCCCQLMSLRLLPVEVMSAAVVVR</sequence>
<reference evidence="1" key="1">
    <citation type="journal article" date="2023" name="Mol. Biol. Evol.">
        <title>Third-Generation Sequencing Reveals the Adaptive Role of the Epigenome in Three Deep-Sea Polychaetes.</title>
        <authorList>
            <person name="Perez M."/>
            <person name="Aroh O."/>
            <person name="Sun Y."/>
            <person name="Lan Y."/>
            <person name="Juniper S.K."/>
            <person name="Young C.R."/>
            <person name="Angers B."/>
            <person name="Qian P.Y."/>
        </authorList>
    </citation>
    <scope>NUCLEOTIDE SEQUENCE</scope>
    <source>
        <strain evidence="1">R07B-5</strain>
    </source>
</reference>
<evidence type="ECO:0000313" key="1">
    <source>
        <dbReference type="EMBL" id="KAK2175088.1"/>
    </source>
</evidence>
<accession>A0AAD9NNN2</accession>
<dbReference type="Proteomes" id="UP001209878">
    <property type="component" value="Unassembled WGS sequence"/>
</dbReference>
<keyword evidence="2" id="KW-1185">Reference proteome</keyword>
<protein>
    <submittedName>
        <fullName evidence="1">Uncharacterized protein</fullName>
    </submittedName>
</protein>
<evidence type="ECO:0000313" key="2">
    <source>
        <dbReference type="Proteomes" id="UP001209878"/>
    </source>
</evidence>
<proteinExistence type="predicted"/>
<comment type="caution">
    <text evidence="1">The sequence shown here is derived from an EMBL/GenBank/DDBJ whole genome shotgun (WGS) entry which is preliminary data.</text>
</comment>